<dbReference type="RefSeq" id="WP_109357821.1">
    <property type="nucleotide sequence ID" value="NZ_QFRJ01000001.1"/>
</dbReference>
<feature type="chain" id="PRO_5015787961" description="Secretion system C-terminal sorting domain-containing protein" evidence="2">
    <location>
        <begin position="20"/>
        <end position="736"/>
    </location>
</feature>
<reference evidence="4 5" key="1">
    <citation type="submission" date="2018-05" db="EMBL/GenBank/DDBJ databases">
        <title>Brumimicrobium oceani sp. nov., isolated from coastal sediment.</title>
        <authorList>
            <person name="Kou Y."/>
        </authorList>
    </citation>
    <scope>NUCLEOTIDE SEQUENCE [LARGE SCALE GENOMIC DNA]</scope>
    <source>
        <strain evidence="4 5">C305</strain>
    </source>
</reference>
<dbReference type="InterPro" id="IPR051553">
    <property type="entry name" value="Ran_GTPase-activating"/>
</dbReference>
<keyword evidence="1 2" id="KW-0732">Signal</keyword>
<dbReference type="InterPro" id="IPR000408">
    <property type="entry name" value="Reg_chr_condens"/>
</dbReference>
<dbReference type="GO" id="GO:0005085">
    <property type="term" value="F:guanyl-nucleotide exchange factor activity"/>
    <property type="evidence" value="ECO:0007669"/>
    <property type="project" value="TreeGrafter"/>
</dbReference>
<dbReference type="Pfam" id="PF13540">
    <property type="entry name" value="RCC1_2"/>
    <property type="match status" value="1"/>
</dbReference>
<dbReference type="OrthoDB" id="1081439at2"/>
<evidence type="ECO:0000256" key="1">
    <source>
        <dbReference type="ARBA" id="ARBA00022729"/>
    </source>
</evidence>
<dbReference type="PANTHER" id="PTHR45982:SF1">
    <property type="entry name" value="REGULATOR OF CHROMOSOME CONDENSATION"/>
    <property type="match status" value="1"/>
</dbReference>
<sequence length="736" mass="78211">MKKVLLITSLLFFTQSISAQCFEALTFSGGHTLGIKPDGTLWGWGPGHYGQLMTGNSIETFPVQVGVATDWDIIENGIDNTFAIKNNGTLWGGGRNQYGTLGVNSPFQSFSTFQQITTANDWVKVSISDNFTLALKSNGTIWAWGQNDNYQLGNSPASPEQFSPLQVGTDTDWAEISAGISRTAFAIKNDGTIWGWGKNPSSIIVLGSGTANVATPTQVGTDTDWRTMSVGGGHILALKIDSTLWSWGGGTGLGVGGTPPVTNTPQQISTDKWVSFSAGAGNSYGIKDDGTLWAWGYNGNGRLGDGTTIDRLIPVQIGIDNNWSTIKTGKFDVTMATKTDGTVWYWGGTNYYGEYGNGNSYGTTYIMTPTQTLGICITPLVGGGPTYINSAISTVTSTNANGVGTAVGDSVRLIGVVHCQNFSSSGYDITLIDANNDGITLFSPTYINGYIPTEGDEIEVEGVITQVNGLIQIKPDNISVLQQGAALQSPTLTSVLNETTESQFVRLENLELVNGETMWPANGNIEVTNTIDTFTVYITGASALAGTPTPVINFHLTGIGKQDDASSPFDSGYQIYPCGVDPYCDIDISTTLNNNTISVVDTGLAYQWINCADSSVIVGETGETFTPTTNGDYAVIITQGPCEDTSACVFVDVLGIEDNELNGISVYPNPITDELNINNENGALISVEMIDAKGSVVVSSKAASKSFTFNTGELNSGVYILIVRSEEAVRTFKVVK</sequence>
<feature type="signal peptide" evidence="2">
    <location>
        <begin position="1"/>
        <end position="19"/>
    </location>
</feature>
<reference evidence="4 5" key="2">
    <citation type="submission" date="2018-05" db="EMBL/GenBank/DDBJ databases">
        <authorList>
            <person name="Lanie J.A."/>
            <person name="Ng W.-L."/>
            <person name="Kazmierczak K.M."/>
            <person name="Andrzejewski T.M."/>
            <person name="Davidsen T.M."/>
            <person name="Wayne K.J."/>
            <person name="Tettelin H."/>
            <person name="Glass J.I."/>
            <person name="Rusch D."/>
            <person name="Podicherti R."/>
            <person name="Tsui H.-C.T."/>
            <person name="Winkler M.E."/>
        </authorList>
    </citation>
    <scope>NUCLEOTIDE SEQUENCE [LARGE SCALE GENOMIC DNA]</scope>
    <source>
        <strain evidence="4 5">C305</strain>
    </source>
</reference>
<accession>A0A2U2XG06</accession>
<proteinExistence type="predicted"/>
<evidence type="ECO:0000259" key="3">
    <source>
        <dbReference type="Pfam" id="PF18962"/>
    </source>
</evidence>
<dbReference type="SUPFAM" id="SSF50985">
    <property type="entry name" value="RCC1/BLIP-II"/>
    <property type="match status" value="2"/>
</dbReference>
<dbReference type="PANTHER" id="PTHR45982">
    <property type="entry name" value="REGULATOR OF CHROMOSOME CONDENSATION"/>
    <property type="match status" value="1"/>
</dbReference>
<keyword evidence="5" id="KW-1185">Reference proteome</keyword>
<dbReference type="EMBL" id="QFRJ01000001">
    <property type="protein sequence ID" value="PWH86739.1"/>
    <property type="molecule type" value="Genomic_DNA"/>
</dbReference>
<evidence type="ECO:0000256" key="2">
    <source>
        <dbReference type="SAM" id="SignalP"/>
    </source>
</evidence>
<gene>
    <name evidence="4" type="ORF">DIT68_00290</name>
</gene>
<dbReference type="AlphaFoldDB" id="A0A2U2XG06"/>
<name>A0A2U2XG06_9FLAO</name>
<dbReference type="GO" id="GO:0005737">
    <property type="term" value="C:cytoplasm"/>
    <property type="evidence" value="ECO:0007669"/>
    <property type="project" value="TreeGrafter"/>
</dbReference>
<evidence type="ECO:0000313" key="5">
    <source>
        <dbReference type="Proteomes" id="UP000245370"/>
    </source>
</evidence>
<dbReference type="Pfam" id="PF00415">
    <property type="entry name" value="RCC1"/>
    <property type="match status" value="1"/>
</dbReference>
<dbReference type="Proteomes" id="UP000245370">
    <property type="component" value="Unassembled WGS sequence"/>
</dbReference>
<dbReference type="InterPro" id="IPR026444">
    <property type="entry name" value="Secre_tail"/>
</dbReference>
<protein>
    <recommendedName>
        <fullName evidence="3">Secretion system C-terminal sorting domain-containing protein</fullName>
    </recommendedName>
</protein>
<dbReference type="NCBIfam" id="TIGR04183">
    <property type="entry name" value="Por_Secre_tail"/>
    <property type="match status" value="1"/>
</dbReference>
<dbReference type="InterPro" id="IPR009091">
    <property type="entry name" value="RCC1/BLIP-II"/>
</dbReference>
<organism evidence="4 5">
    <name type="scientific">Brumimicrobium oceani</name>
    <dbReference type="NCBI Taxonomy" id="2100725"/>
    <lineage>
        <taxon>Bacteria</taxon>
        <taxon>Pseudomonadati</taxon>
        <taxon>Bacteroidota</taxon>
        <taxon>Flavobacteriia</taxon>
        <taxon>Flavobacteriales</taxon>
        <taxon>Crocinitomicaceae</taxon>
        <taxon>Brumimicrobium</taxon>
    </lineage>
</organism>
<dbReference type="Gene3D" id="2.130.10.30">
    <property type="entry name" value="Regulator of chromosome condensation 1/beta-lactamase-inhibitor protein II"/>
    <property type="match status" value="2"/>
</dbReference>
<feature type="domain" description="Secretion system C-terminal sorting" evidence="3">
    <location>
        <begin position="666"/>
        <end position="732"/>
    </location>
</feature>
<evidence type="ECO:0000313" key="4">
    <source>
        <dbReference type="EMBL" id="PWH86739.1"/>
    </source>
</evidence>
<dbReference type="Pfam" id="PF18962">
    <property type="entry name" value="Por_Secre_tail"/>
    <property type="match status" value="1"/>
</dbReference>
<comment type="caution">
    <text evidence="4">The sequence shown here is derived from an EMBL/GenBank/DDBJ whole genome shotgun (WGS) entry which is preliminary data.</text>
</comment>
<dbReference type="PROSITE" id="PS50012">
    <property type="entry name" value="RCC1_3"/>
    <property type="match status" value="3"/>
</dbReference>